<feature type="transmembrane region" description="Helical" evidence="1">
    <location>
        <begin position="12"/>
        <end position="29"/>
    </location>
</feature>
<comment type="caution">
    <text evidence="4">The sequence shown here is derived from an EMBL/GenBank/DDBJ whole genome shotgun (WGS) entry which is preliminary data.</text>
</comment>
<dbReference type="GO" id="GO:0016020">
    <property type="term" value="C:membrane"/>
    <property type="evidence" value="ECO:0007669"/>
    <property type="project" value="TreeGrafter"/>
</dbReference>
<dbReference type="RefSeq" id="WP_184589639.1">
    <property type="nucleotide sequence ID" value="NZ_JACHLI010000009.1"/>
</dbReference>
<feature type="transmembrane region" description="Helical" evidence="1">
    <location>
        <begin position="344"/>
        <end position="363"/>
    </location>
</feature>
<feature type="domain" description="SGNH" evidence="3">
    <location>
        <begin position="398"/>
        <end position="643"/>
    </location>
</feature>
<evidence type="ECO:0000313" key="5">
    <source>
        <dbReference type="Proteomes" id="UP000566995"/>
    </source>
</evidence>
<keyword evidence="1" id="KW-1133">Transmembrane helix</keyword>
<dbReference type="Proteomes" id="UP000566995">
    <property type="component" value="Unassembled WGS sequence"/>
</dbReference>
<evidence type="ECO:0000259" key="2">
    <source>
        <dbReference type="Pfam" id="PF01757"/>
    </source>
</evidence>
<evidence type="ECO:0000256" key="1">
    <source>
        <dbReference type="SAM" id="Phobius"/>
    </source>
</evidence>
<sequence>MRSSGDFRRDINGLRAWAVVAVVLYHFGISGFTGGFVGVDVFFVISGYLMTGIVLGALAAPSGFSFLTFYLARARRILPALLVLCAVLLALGWFFLLPSDYQRLGKHVWGSVLFTSNRMFMKEAGYFDVASHDKWLLHTWSLSVEWQFYLLFPLVLVAAWRWLGGRRWLLPLLGLLALGSLGYCVALAAKEPSTAFYFFPARAWELLAGGVIHLAQSRWQPGERLGVWIERAGMALIVASLLFITPEMHWPGLLGLIPVGGAALVLLARRNDSHFTANAVAQWLGTRSYSIYLWHWPVVVALAYLELSSLPQAIMAGLLLTLVLGHLSYHLVEQPSGRRMGRLRPLAQGAVVLAAVVLVIGPAKVVRKADFEQRLPEAVQRVDEERDNRNPRLDECDEKTQCQYGGPNTRAIVLGDSHAQATVNAIVASLPHREDGVLFIGTSGCPTIFGAQLDGPKQEVCQKILSRLEQRQAQLLPGTPVIVINRASYYLFGGLAGEPDETPNRPELYFTEPQQSPNAALLAQYRTHYVATACALAANHPLYLVRPTPEMGVRVPEAMGRAMLLKRERKLSMSRSAYRQRNAFVSQMQDLAGQQCGARVLDPLPYLCDEQKCAASRHGRPMYYDDDHLSEFGNRLLVPLFQPIFAERVAGEDHVSAQHRSKEQAPL</sequence>
<dbReference type="GO" id="GO:0016747">
    <property type="term" value="F:acyltransferase activity, transferring groups other than amino-acyl groups"/>
    <property type="evidence" value="ECO:0007669"/>
    <property type="project" value="InterPro"/>
</dbReference>
<feature type="transmembrane region" description="Helical" evidence="1">
    <location>
        <begin position="289"/>
        <end position="307"/>
    </location>
</feature>
<feature type="transmembrane region" description="Helical" evidence="1">
    <location>
        <begin position="146"/>
        <end position="163"/>
    </location>
</feature>
<organism evidence="4 5">
    <name type="scientific">Pseudomonas nitroreducens</name>
    <dbReference type="NCBI Taxonomy" id="46680"/>
    <lineage>
        <taxon>Bacteria</taxon>
        <taxon>Pseudomonadati</taxon>
        <taxon>Pseudomonadota</taxon>
        <taxon>Gammaproteobacteria</taxon>
        <taxon>Pseudomonadales</taxon>
        <taxon>Pseudomonadaceae</taxon>
        <taxon>Pseudomonas</taxon>
    </lineage>
</organism>
<evidence type="ECO:0000259" key="3">
    <source>
        <dbReference type="Pfam" id="PF19040"/>
    </source>
</evidence>
<dbReference type="InterPro" id="IPR050879">
    <property type="entry name" value="Acyltransferase_3"/>
</dbReference>
<feature type="transmembrane region" description="Helical" evidence="1">
    <location>
        <begin position="41"/>
        <end position="70"/>
    </location>
</feature>
<feature type="domain" description="Acyltransferase 3" evidence="2">
    <location>
        <begin position="10"/>
        <end position="324"/>
    </location>
</feature>
<keyword evidence="1" id="KW-0472">Membrane</keyword>
<protein>
    <submittedName>
        <fullName evidence="4">Peptidoglycan/LPS O-acetylase OafA/YrhL</fullName>
    </submittedName>
</protein>
<feature type="transmembrane region" description="Helical" evidence="1">
    <location>
        <begin position="313"/>
        <end position="332"/>
    </location>
</feature>
<dbReference type="PANTHER" id="PTHR23028">
    <property type="entry name" value="ACETYLTRANSFERASE"/>
    <property type="match status" value="1"/>
</dbReference>
<feature type="transmembrane region" description="Helical" evidence="1">
    <location>
        <begin position="170"/>
        <end position="189"/>
    </location>
</feature>
<feature type="transmembrane region" description="Helical" evidence="1">
    <location>
        <begin position="77"/>
        <end position="96"/>
    </location>
</feature>
<keyword evidence="1" id="KW-0812">Transmembrane</keyword>
<dbReference type="PANTHER" id="PTHR23028:SF53">
    <property type="entry name" value="ACYL_TRANSF_3 DOMAIN-CONTAINING PROTEIN"/>
    <property type="match status" value="1"/>
</dbReference>
<feature type="transmembrane region" description="Helical" evidence="1">
    <location>
        <begin position="250"/>
        <end position="268"/>
    </location>
</feature>
<dbReference type="InterPro" id="IPR002656">
    <property type="entry name" value="Acyl_transf_3_dom"/>
</dbReference>
<gene>
    <name evidence="4" type="ORF">HNP46_002719</name>
</gene>
<evidence type="ECO:0000313" key="4">
    <source>
        <dbReference type="EMBL" id="MBB4863859.1"/>
    </source>
</evidence>
<dbReference type="GO" id="GO:0009103">
    <property type="term" value="P:lipopolysaccharide biosynthetic process"/>
    <property type="evidence" value="ECO:0007669"/>
    <property type="project" value="TreeGrafter"/>
</dbReference>
<dbReference type="Pfam" id="PF19040">
    <property type="entry name" value="SGNH"/>
    <property type="match status" value="1"/>
</dbReference>
<name>A0A7W7KKA5_PSENT</name>
<proteinExistence type="predicted"/>
<dbReference type="InterPro" id="IPR043968">
    <property type="entry name" value="SGNH"/>
</dbReference>
<accession>A0A7W7KKA5</accession>
<reference evidence="4 5" key="1">
    <citation type="submission" date="2020-08" db="EMBL/GenBank/DDBJ databases">
        <title>Functional genomics of gut bacteria from endangered species of beetles.</title>
        <authorList>
            <person name="Carlos-Shanley C."/>
        </authorList>
    </citation>
    <scope>NUCLEOTIDE SEQUENCE [LARGE SCALE GENOMIC DNA]</scope>
    <source>
        <strain evidence="4 5">S00179</strain>
    </source>
</reference>
<dbReference type="EMBL" id="JACHLI010000009">
    <property type="protein sequence ID" value="MBB4863859.1"/>
    <property type="molecule type" value="Genomic_DNA"/>
</dbReference>
<dbReference type="Pfam" id="PF01757">
    <property type="entry name" value="Acyl_transf_3"/>
    <property type="match status" value="1"/>
</dbReference>
<dbReference type="AlphaFoldDB" id="A0A7W7KKA5"/>